<keyword evidence="1" id="KW-0732">Signal</keyword>
<feature type="chain" id="PRO_5045118722" description="CHAP domain-containing protein" evidence="1">
    <location>
        <begin position="30"/>
        <end position="472"/>
    </location>
</feature>
<dbReference type="Pfam" id="PF26607">
    <property type="entry name" value="DUF8189"/>
    <property type="match status" value="1"/>
</dbReference>
<comment type="caution">
    <text evidence="4">The sequence shown here is derived from an EMBL/GenBank/DDBJ whole genome shotgun (WGS) entry which is preliminary data.</text>
</comment>
<name>A0ABN2FV26_9ACTN</name>
<feature type="domain" description="PLL-like beta propeller" evidence="3">
    <location>
        <begin position="185"/>
        <end position="458"/>
    </location>
</feature>
<evidence type="ECO:0000256" key="1">
    <source>
        <dbReference type="SAM" id="SignalP"/>
    </source>
</evidence>
<evidence type="ECO:0008006" key="6">
    <source>
        <dbReference type="Google" id="ProtNLM"/>
    </source>
</evidence>
<organism evidence="4 5">
    <name type="scientific">Fodinicola feengrottensis</name>
    <dbReference type="NCBI Taxonomy" id="435914"/>
    <lineage>
        <taxon>Bacteria</taxon>
        <taxon>Bacillati</taxon>
        <taxon>Actinomycetota</taxon>
        <taxon>Actinomycetes</taxon>
        <taxon>Mycobacteriales</taxon>
        <taxon>Fodinicola</taxon>
    </lineage>
</organism>
<dbReference type="InterPro" id="IPR058502">
    <property type="entry name" value="PLL-like_beta-prop"/>
</dbReference>
<gene>
    <name evidence="4" type="ORF">GCM10009765_07060</name>
</gene>
<dbReference type="Pfam" id="PF05257">
    <property type="entry name" value="CHAP"/>
    <property type="match status" value="1"/>
</dbReference>
<proteinExistence type="predicted"/>
<reference evidence="4 5" key="1">
    <citation type="journal article" date="2019" name="Int. J. Syst. Evol. Microbiol.">
        <title>The Global Catalogue of Microorganisms (GCM) 10K type strain sequencing project: providing services to taxonomists for standard genome sequencing and annotation.</title>
        <authorList>
            <consortium name="The Broad Institute Genomics Platform"/>
            <consortium name="The Broad Institute Genome Sequencing Center for Infectious Disease"/>
            <person name="Wu L."/>
            <person name="Ma J."/>
        </authorList>
    </citation>
    <scope>NUCLEOTIDE SEQUENCE [LARGE SCALE GENOMIC DNA]</scope>
    <source>
        <strain evidence="4 5">JCM 14718</strain>
    </source>
</reference>
<accession>A0ABN2FV26</accession>
<feature type="signal peptide" evidence="1">
    <location>
        <begin position="1"/>
        <end position="29"/>
    </location>
</feature>
<evidence type="ECO:0000259" key="3">
    <source>
        <dbReference type="Pfam" id="PF26607"/>
    </source>
</evidence>
<evidence type="ECO:0000313" key="5">
    <source>
        <dbReference type="Proteomes" id="UP001500618"/>
    </source>
</evidence>
<dbReference type="Proteomes" id="UP001500618">
    <property type="component" value="Unassembled WGS sequence"/>
</dbReference>
<evidence type="ECO:0000259" key="2">
    <source>
        <dbReference type="Pfam" id="PF05257"/>
    </source>
</evidence>
<keyword evidence="5" id="KW-1185">Reference proteome</keyword>
<dbReference type="Gene3D" id="2.120.10.70">
    <property type="entry name" value="Fucose-specific lectin"/>
    <property type="match status" value="1"/>
</dbReference>
<protein>
    <recommendedName>
        <fullName evidence="6">CHAP domain-containing protein</fullName>
    </recommendedName>
</protein>
<evidence type="ECO:0000313" key="4">
    <source>
        <dbReference type="EMBL" id="GAA1660228.1"/>
    </source>
</evidence>
<dbReference type="SUPFAM" id="SSF89372">
    <property type="entry name" value="Fucose-specific lectin"/>
    <property type="match status" value="1"/>
</dbReference>
<feature type="domain" description="Peptidase C51" evidence="2">
    <location>
        <begin position="57"/>
        <end position="135"/>
    </location>
</feature>
<sequence length="472" mass="48428">MRVAVRKLLLVLVLLLAGTVAFTASPAQAATGQDIANLAHAQLGKGCSGNGWVCDAGEWCSDFARWVWGQTPGVRTAGLTADSGSFTSYGRANNIITTTPHVGDAIVYYQGSFAAHVNIVVAVRGDGFVQTIGGNQGSPGLVRFDDWHAPGAYMSGTIVIVTPVGLTGGGTPTAGPGSAQVVIAGMDGLVYHEIRFPDGNWTGFGSLPTHAQDVAVAGLHDGSAQVVIVGNDRVYHEIRYPDGNWRGFQGLPGIGTTETAGAKAAGVAGLPNGSSQVVIIGTDNRVYHEVRFPDGNWSGFNGLPGIGTTEPAGAKAVAITGMSDGSAQVLIVGLDNQVYHEIRFPDGNWSGFAPLGATAKAVSIAGLPGNSAQVAIIDMNDRVYHEIRYANGNWSGLRPVPGIGTTEAAGAKSVGIAGEPDGSSQVVIVGLDNRVYHEVRFSNGNWSGFNGLPGIGTTDAAQATSAAIAGMP</sequence>
<dbReference type="InterPro" id="IPR007921">
    <property type="entry name" value="CHAP_dom"/>
</dbReference>
<dbReference type="EMBL" id="BAAANY010000002">
    <property type="protein sequence ID" value="GAA1660228.1"/>
    <property type="molecule type" value="Genomic_DNA"/>
</dbReference>
<dbReference type="RefSeq" id="WP_344307051.1">
    <property type="nucleotide sequence ID" value="NZ_BAAANY010000002.1"/>
</dbReference>